<keyword evidence="1" id="KW-0808">Transferase</keyword>
<keyword evidence="4" id="KW-1185">Reference proteome</keyword>
<dbReference type="EMBL" id="KN124975">
    <property type="protein sequence ID" value="KFO19579.1"/>
    <property type="molecule type" value="Genomic_DNA"/>
</dbReference>
<dbReference type="GO" id="GO:0009052">
    <property type="term" value="P:pentose-phosphate shunt, non-oxidative branch"/>
    <property type="evidence" value="ECO:0007669"/>
    <property type="project" value="TreeGrafter"/>
</dbReference>
<proteinExistence type="predicted"/>
<dbReference type="PANTHER" id="PTHR43195:SF3">
    <property type="entry name" value="TRANSKETOLASE"/>
    <property type="match status" value="1"/>
</dbReference>
<dbReference type="InterPro" id="IPR051424">
    <property type="entry name" value="Transketolase-like"/>
</dbReference>
<dbReference type="GO" id="GO:0005789">
    <property type="term" value="C:endoplasmic reticulum membrane"/>
    <property type="evidence" value="ECO:0007669"/>
    <property type="project" value="TreeGrafter"/>
</dbReference>
<dbReference type="PANTHER" id="PTHR43195">
    <property type="entry name" value="TRANSKETOLASE"/>
    <property type="match status" value="1"/>
</dbReference>
<name>A0A091CLD4_FUKDA</name>
<evidence type="ECO:0000313" key="3">
    <source>
        <dbReference type="EMBL" id="KFO19579.1"/>
    </source>
</evidence>
<gene>
    <name evidence="3" type="ORF">H920_19038</name>
</gene>
<keyword evidence="2" id="KW-0786">Thiamine pyrophosphate</keyword>
<accession>A0A091CLD4</accession>
<protein>
    <submittedName>
        <fullName evidence="3">Transketolase</fullName>
    </submittedName>
</protein>
<dbReference type="AlphaFoldDB" id="A0A091CLD4"/>
<reference evidence="3 4" key="1">
    <citation type="submission" date="2013-11" db="EMBL/GenBank/DDBJ databases">
        <title>The Damaraland mole rat (Fukomys damarensis) genome and evolution of African mole rats.</title>
        <authorList>
            <person name="Gladyshev V.N."/>
            <person name="Fang X."/>
        </authorList>
    </citation>
    <scope>NUCLEOTIDE SEQUENCE [LARGE SCALE GENOMIC DNA]</scope>
    <source>
        <tissue evidence="3">Liver</tissue>
    </source>
</reference>
<dbReference type="Gene3D" id="3.40.50.970">
    <property type="match status" value="1"/>
</dbReference>
<evidence type="ECO:0000313" key="4">
    <source>
        <dbReference type="Proteomes" id="UP000028990"/>
    </source>
</evidence>
<dbReference type="Proteomes" id="UP000028990">
    <property type="component" value="Unassembled WGS sequence"/>
</dbReference>
<dbReference type="GO" id="GO:0030976">
    <property type="term" value="F:thiamine pyrophosphate binding"/>
    <property type="evidence" value="ECO:0007669"/>
    <property type="project" value="TreeGrafter"/>
</dbReference>
<dbReference type="GO" id="GO:0004802">
    <property type="term" value="F:transketolase activity"/>
    <property type="evidence" value="ECO:0007669"/>
    <property type="project" value="TreeGrafter"/>
</dbReference>
<sequence length="84" mass="9124">MALEDLAIFWAIPMSAVLHSSDKFATDKAVEIAANTKGTCFIRTSCLENAIIYNNNEDVQVGHVKTILENKDDQVTVIRAGATA</sequence>
<organism evidence="3 4">
    <name type="scientific">Fukomys damarensis</name>
    <name type="common">Damaraland mole rat</name>
    <name type="synonym">Cryptomys damarensis</name>
    <dbReference type="NCBI Taxonomy" id="885580"/>
    <lineage>
        <taxon>Eukaryota</taxon>
        <taxon>Metazoa</taxon>
        <taxon>Chordata</taxon>
        <taxon>Craniata</taxon>
        <taxon>Vertebrata</taxon>
        <taxon>Euteleostomi</taxon>
        <taxon>Mammalia</taxon>
        <taxon>Eutheria</taxon>
        <taxon>Euarchontoglires</taxon>
        <taxon>Glires</taxon>
        <taxon>Rodentia</taxon>
        <taxon>Hystricomorpha</taxon>
        <taxon>Bathyergidae</taxon>
        <taxon>Fukomys</taxon>
    </lineage>
</organism>
<dbReference type="GO" id="GO:0070062">
    <property type="term" value="C:extracellular exosome"/>
    <property type="evidence" value="ECO:0007669"/>
    <property type="project" value="TreeGrafter"/>
</dbReference>
<evidence type="ECO:0000256" key="1">
    <source>
        <dbReference type="ARBA" id="ARBA00022679"/>
    </source>
</evidence>
<evidence type="ECO:0000256" key="2">
    <source>
        <dbReference type="ARBA" id="ARBA00023052"/>
    </source>
</evidence>